<evidence type="ECO:0000256" key="10">
    <source>
        <dbReference type="ARBA" id="ARBA00022837"/>
    </source>
</evidence>
<keyword evidence="8" id="KW-0479">Metal-binding</keyword>
<evidence type="ECO:0000256" key="3">
    <source>
        <dbReference type="ARBA" id="ARBA00022448"/>
    </source>
</evidence>
<dbReference type="InterPro" id="IPR002048">
    <property type="entry name" value="EF_hand_dom"/>
</dbReference>
<dbReference type="GO" id="GO:0006814">
    <property type="term" value="P:sodium ion transport"/>
    <property type="evidence" value="ECO:0007669"/>
    <property type="project" value="UniProtKB-KW"/>
</dbReference>
<dbReference type="Pfam" id="PF01699">
    <property type="entry name" value="Na_Ca_ex"/>
    <property type="match status" value="1"/>
</dbReference>
<evidence type="ECO:0000256" key="11">
    <source>
        <dbReference type="ARBA" id="ARBA00022989"/>
    </source>
</evidence>
<keyword evidence="15 17" id="KW-0472">Membrane</keyword>
<dbReference type="PANTHER" id="PTHR31503">
    <property type="entry name" value="VACUOLAR CALCIUM ION TRANSPORTER"/>
    <property type="match status" value="1"/>
</dbReference>
<evidence type="ECO:0000256" key="12">
    <source>
        <dbReference type="ARBA" id="ARBA00023016"/>
    </source>
</evidence>
<evidence type="ECO:0000256" key="6">
    <source>
        <dbReference type="ARBA" id="ARBA00022568"/>
    </source>
</evidence>
<keyword evidence="3" id="KW-0813">Transport</keyword>
<evidence type="ECO:0000256" key="16">
    <source>
        <dbReference type="ARBA" id="ARBA00023201"/>
    </source>
</evidence>
<dbReference type="GO" id="GO:0005886">
    <property type="term" value="C:plasma membrane"/>
    <property type="evidence" value="ECO:0007669"/>
    <property type="project" value="UniProtKB-SubCell"/>
</dbReference>
<organism evidence="19">
    <name type="scientific">Fagus sylvatica</name>
    <name type="common">Beechnut</name>
    <dbReference type="NCBI Taxonomy" id="28930"/>
    <lineage>
        <taxon>Eukaryota</taxon>
        <taxon>Viridiplantae</taxon>
        <taxon>Streptophyta</taxon>
        <taxon>Embryophyta</taxon>
        <taxon>Tracheophyta</taxon>
        <taxon>Spermatophyta</taxon>
        <taxon>Magnoliopsida</taxon>
        <taxon>eudicotyledons</taxon>
        <taxon>Gunneridae</taxon>
        <taxon>Pentapetalae</taxon>
        <taxon>rosids</taxon>
        <taxon>fabids</taxon>
        <taxon>Fagales</taxon>
        <taxon>Fagaceae</taxon>
        <taxon>Fagus</taxon>
    </lineage>
</organism>
<dbReference type="InterPro" id="IPR011992">
    <property type="entry name" value="EF-hand-dom_pair"/>
</dbReference>
<keyword evidence="4" id="KW-0050">Antiport</keyword>
<evidence type="ECO:0000259" key="18">
    <source>
        <dbReference type="PROSITE" id="PS50222"/>
    </source>
</evidence>
<keyword evidence="10" id="KW-0106">Calcium</keyword>
<gene>
    <name evidence="19" type="ORF">FSB_LOCUS16507</name>
</gene>
<evidence type="ECO:0000256" key="2">
    <source>
        <dbReference type="ARBA" id="ARBA00008170"/>
    </source>
</evidence>
<dbReference type="GO" id="GO:0006874">
    <property type="term" value="P:intracellular calcium ion homeostasis"/>
    <property type="evidence" value="ECO:0007669"/>
    <property type="project" value="TreeGrafter"/>
</dbReference>
<protein>
    <recommendedName>
        <fullName evidence="18">EF-hand domain-containing protein</fullName>
    </recommendedName>
</protein>
<dbReference type="EMBL" id="OIVN01001006">
    <property type="protein sequence ID" value="SPC88625.1"/>
    <property type="molecule type" value="Genomic_DNA"/>
</dbReference>
<keyword evidence="16" id="KW-0739">Sodium transport</keyword>
<dbReference type="SUPFAM" id="SSF47473">
    <property type="entry name" value="EF-hand"/>
    <property type="match status" value="1"/>
</dbReference>
<feature type="transmembrane region" description="Helical" evidence="17">
    <location>
        <begin position="85"/>
        <end position="107"/>
    </location>
</feature>
<evidence type="ECO:0000256" key="17">
    <source>
        <dbReference type="SAM" id="Phobius"/>
    </source>
</evidence>
<comment type="subcellular location">
    <subcellularLocation>
        <location evidence="1">Cell membrane</location>
        <topology evidence="1">Multi-pass membrane protein</topology>
    </subcellularLocation>
</comment>
<keyword evidence="14" id="KW-0406">Ion transport</keyword>
<dbReference type="FunFam" id="1.20.1420.30:FF:000019">
    <property type="entry name" value="Sodium/calcium exchanger NCL2"/>
    <property type="match status" value="1"/>
</dbReference>
<evidence type="ECO:0000256" key="7">
    <source>
        <dbReference type="ARBA" id="ARBA00022692"/>
    </source>
</evidence>
<keyword evidence="5" id="KW-1003">Cell membrane</keyword>
<keyword evidence="7 17" id="KW-0812">Transmembrane</keyword>
<dbReference type="InterPro" id="IPR004837">
    <property type="entry name" value="NaCa_Exmemb"/>
</dbReference>
<feature type="transmembrane region" description="Helical" evidence="17">
    <location>
        <begin position="328"/>
        <end position="353"/>
    </location>
</feature>
<dbReference type="Gene3D" id="1.20.1420.30">
    <property type="entry name" value="NCX, central ion-binding region"/>
    <property type="match status" value="1"/>
</dbReference>
<feature type="transmembrane region" description="Helical" evidence="17">
    <location>
        <begin position="385"/>
        <end position="405"/>
    </location>
</feature>
<feature type="transmembrane region" description="Helical" evidence="17">
    <location>
        <begin position="259"/>
        <end position="278"/>
    </location>
</feature>
<reference evidence="19" key="1">
    <citation type="submission" date="2018-02" db="EMBL/GenBank/DDBJ databases">
        <authorList>
            <person name="Cohen D.B."/>
            <person name="Kent A.D."/>
        </authorList>
    </citation>
    <scope>NUCLEOTIDE SEQUENCE</scope>
</reference>
<evidence type="ECO:0000256" key="9">
    <source>
        <dbReference type="ARBA" id="ARBA00022737"/>
    </source>
</evidence>
<keyword evidence="12" id="KW-0346">Stress response</keyword>
<evidence type="ECO:0000313" key="19">
    <source>
        <dbReference type="EMBL" id="SPC88625.1"/>
    </source>
</evidence>
<evidence type="ECO:0000256" key="1">
    <source>
        <dbReference type="ARBA" id="ARBA00004651"/>
    </source>
</evidence>
<dbReference type="GO" id="GO:0015369">
    <property type="term" value="F:calcium:proton antiporter activity"/>
    <property type="evidence" value="ECO:0007669"/>
    <property type="project" value="TreeGrafter"/>
</dbReference>
<keyword evidence="13" id="KW-0915">Sodium</keyword>
<comment type="similarity">
    <text evidence="2">Belongs to the Ca(2+):cation antiporter (CaCA) (TC 2.A.19) family.</text>
</comment>
<feature type="transmembrane region" description="Helical" evidence="17">
    <location>
        <begin position="359"/>
        <end position="378"/>
    </location>
</feature>
<evidence type="ECO:0000256" key="5">
    <source>
        <dbReference type="ARBA" id="ARBA00022475"/>
    </source>
</evidence>
<evidence type="ECO:0000256" key="13">
    <source>
        <dbReference type="ARBA" id="ARBA00023053"/>
    </source>
</evidence>
<name>A0A2N9FNB3_FAGSY</name>
<dbReference type="InterPro" id="IPR018247">
    <property type="entry name" value="EF_Hand_1_Ca_BS"/>
</dbReference>
<evidence type="ECO:0000256" key="15">
    <source>
        <dbReference type="ARBA" id="ARBA00023136"/>
    </source>
</evidence>
<dbReference type="InterPro" id="IPR004713">
    <property type="entry name" value="CaH_exchang"/>
</dbReference>
<dbReference type="PROSITE" id="PS00018">
    <property type="entry name" value="EF_HAND_1"/>
    <property type="match status" value="1"/>
</dbReference>
<feature type="transmembrane region" description="Helical" evidence="17">
    <location>
        <begin position="290"/>
        <end position="316"/>
    </location>
</feature>
<proteinExistence type="inferred from homology"/>
<keyword evidence="11 17" id="KW-1133">Transmembrane helix</keyword>
<dbReference type="InterPro" id="IPR044880">
    <property type="entry name" value="NCX_ion-bd_dom_sf"/>
</dbReference>
<dbReference type="PROSITE" id="PS50222">
    <property type="entry name" value="EF_HAND_2"/>
    <property type="match status" value="1"/>
</dbReference>
<dbReference type="PANTHER" id="PTHR31503:SF36">
    <property type="entry name" value="SODIUM_CALCIUM EXCHANGER MEMBRANE REGION DOMAIN-CONTAINING PROTEIN"/>
    <property type="match status" value="1"/>
</dbReference>
<feature type="transmembrane region" description="Helical" evidence="17">
    <location>
        <begin position="56"/>
        <end position="73"/>
    </location>
</feature>
<evidence type="ECO:0000256" key="14">
    <source>
        <dbReference type="ARBA" id="ARBA00023065"/>
    </source>
</evidence>
<accession>A0A2N9FNB3</accession>
<dbReference type="GO" id="GO:0005509">
    <property type="term" value="F:calcium ion binding"/>
    <property type="evidence" value="ECO:0007669"/>
    <property type="project" value="InterPro"/>
</dbReference>
<keyword evidence="9" id="KW-0677">Repeat</keyword>
<evidence type="ECO:0000256" key="4">
    <source>
        <dbReference type="ARBA" id="ARBA00022449"/>
    </source>
</evidence>
<evidence type="ECO:0000256" key="8">
    <source>
        <dbReference type="ARBA" id="ARBA00022723"/>
    </source>
</evidence>
<feature type="domain" description="EF-hand" evidence="18">
    <location>
        <begin position="147"/>
        <end position="182"/>
    </location>
</feature>
<dbReference type="Pfam" id="PF13202">
    <property type="entry name" value="EF-hand_5"/>
    <property type="match status" value="1"/>
</dbReference>
<dbReference type="GO" id="GO:0005774">
    <property type="term" value="C:vacuolar membrane"/>
    <property type="evidence" value="ECO:0007669"/>
    <property type="project" value="UniProtKB-ARBA"/>
</dbReference>
<sequence length="412" mass="45369">MGLLAGSTVMLLTVIWGSCVIVGKCDLDGTVAKDTTDTKGFSLTESGVSTDIWTSYAARMMVISVIPFLIVQIPQLLNSTSGRHLAVLIALIVAVLLLISYCLYQVLQPWIQRRKIAYVKHKHVILGVLRHLKQHALGRLLGEDGEPDKVTIEKLFHTIDANHDGNISATELRAFIVGIQFDGIDLDLDVAEEFVDGISRWLNKTKRAATRVAGPHTMTKVFDNFHKETKREHDLLDVGVQSDEVIESVESSKRTTIKAVLLLLLGTIIAACFADPLVDAVDNFSDATSIPAFFISFIALPLATNSSEAVSAIIFASRDKRRTASLTFSELYGAATMNNLLCLSVFLALIYIRGLAWDFSAEVLVILIVCIVMGSFASFRTHFPLWTSIVAFLLYPFSLALIYVLDYVLGWS</sequence>
<keyword evidence="6" id="KW-0109">Calcium transport</keyword>
<dbReference type="AlphaFoldDB" id="A0A2N9FNB3"/>